<organism evidence="3 4">
    <name type="scientific">Streptomyces flavofungini</name>
    <dbReference type="NCBI Taxonomy" id="68200"/>
    <lineage>
        <taxon>Bacteria</taxon>
        <taxon>Bacillati</taxon>
        <taxon>Actinomycetota</taxon>
        <taxon>Actinomycetes</taxon>
        <taxon>Kitasatosporales</taxon>
        <taxon>Streptomycetaceae</taxon>
        <taxon>Streptomyces</taxon>
    </lineage>
</organism>
<dbReference type="InterPro" id="IPR002347">
    <property type="entry name" value="SDR_fam"/>
</dbReference>
<sequence length="246" mass="25221">MVLVTGASGLLGGGIARSFARAGAAVVVHCNRGVERAREVAEEIGRAGGEALVVAADLAEERECRRLVAEAAGWRGRLDSLVNNAGVQPVQALDGMTADDWRRLYDANVTSAFCCTQAAAGIMAGQDGGGSVTHIASIEGHQPAVGHAHYSAAKAALIMFARAAAVEYGGRGVRVNSVSPGLIGHPSLASDWPEGVERWGRAAPLGRLGRPEDVGAACVFLASDAAGWITGTDLVVDGGVSARNTW</sequence>
<dbReference type="EMBL" id="JAEKOZ010000001">
    <property type="protein sequence ID" value="MBJ3805786.1"/>
    <property type="molecule type" value="Genomic_DNA"/>
</dbReference>
<accession>A0ABS0WYA2</accession>
<evidence type="ECO:0000256" key="2">
    <source>
        <dbReference type="ARBA" id="ARBA00023002"/>
    </source>
</evidence>
<dbReference type="SUPFAM" id="SSF51735">
    <property type="entry name" value="NAD(P)-binding Rossmann-fold domains"/>
    <property type="match status" value="1"/>
</dbReference>
<dbReference type="InterPro" id="IPR036291">
    <property type="entry name" value="NAD(P)-bd_dom_sf"/>
</dbReference>
<dbReference type="Gene3D" id="3.40.50.720">
    <property type="entry name" value="NAD(P)-binding Rossmann-like Domain"/>
    <property type="match status" value="1"/>
</dbReference>
<dbReference type="Pfam" id="PF13561">
    <property type="entry name" value="adh_short_C2"/>
    <property type="match status" value="1"/>
</dbReference>
<evidence type="ECO:0000313" key="4">
    <source>
        <dbReference type="Proteomes" id="UP000634780"/>
    </source>
</evidence>
<dbReference type="PROSITE" id="PS00061">
    <property type="entry name" value="ADH_SHORT"/>
    <property type="match status" value="1"/>
</dbReference>
<evidence type="ECO:0000256" key="1">
    <source>
        <dbReference type="ARBA" id="ARBA00006484"/>
    </source>
</evidence>
<protein>
    <submittedName>
        <fullName evidence="3">SDR family oxidoreductase</fullName>
    </submittedName>
</protein>
<keyword evidence="4" id="KW-1185">Reference proteome</keyword>
<dbReference type="PANTHER" id="PTHR43639:SF1">
    <property type="entry name" value="SHORT-CHAIN DEHYDROGENASE_REDUCTASE FAMILY PROTEIN"/>
    <property type="match status" value="1"/>
</dbReference>
<proteinExistence type="inferred from homology"/>
<comment type="similarity">
    <text evidence="1">Belongs to the short-chain dehydrogenases/reductases (SDR) family.</text>
</comment>
<dbReference type="Proteomes" id="UP000634780">
    <property type="component" value="Unassembled WGS sequence"/>
</dbReference>
<gene>
    <name evidence="3" type="ORF">JGB26_01370</name>
</gene>
<name>A0ABS0WYA2_9ACTN</name>
<dbReference type="PRINTS" id="PR00081">
    <property type="entry name" value="GDHRDH"/>
</dbReference>
<dbReference type="PANTHER" id="PTHR43639">
    <property type="entry name" value="OXIDOREDUCTASE, SHORT-CHAIN DEHYDROGENASE/REDUCTASE FAMILY (AFU_ORTHOLOGUE AFUA_5G02870)"/>
    <property type="match status" value="1"/>
</dbReference>
<reference evidence="3 4" key="1">
    <citation type="submission" date="2020-12" db="EMBL/GenBank/DDBJ databases">
        <title>Streptomyces typhae sp. nov., a novel endophytic actinomycete isolated from the root of cattail pollen (Typha angustifolia L.).</title>
        <authorList>
            <person name="Peng C."/>
            <person name="Liu C."/>
        </authorList>
    </citation>
    <scope>NUCLEOTIDE SEQUENCE [LARGE SCALE GENOMIC DNA]</scope>
    <source>
        <strain evidence="3 4">JCM 4753</strain>
    </source>
</reference>
<keyword evidence="2" id="KW-0560">Oxidoreductase</keyword>
<evidence type="ECO:0000313" key="3">
    <source>
        <dbReference type="EMBL" id="MBJ3805786.1"/>
    </source>
</evidence>
<dbReference type="InterPro" id="IPR020904">
    <property type="entry name" value="Sc_DH/Rdtase_CS"/>
</dbReference>
<comment type="caution">
    <text evidence="3">The sequence shown here is derived from an EMBL/GenBank/DDBJ whole genome shotgun (WGS) entry which is preliminary data.</text>
</comment>
<dbReference type="PRINTS" id="PR00080">
    <property type="entry name" value="SDRFAMILY"/>
</dbReference>